<gene>
    <name evidence="1" type="ORF">BV25DRAFT_1921959</name>
</gene>
<protein>
    <submittedName>
        <fullName evidence="1">Uncharacterized protein</fullName>
    </submittedName>
</protein>
<sequence>MAYSLWSASTRTAHTRTHNSDAENGKQLAFFVGVFLAALCTLQSISPANYSTSLLVARAENVWHKVSPRLPPTLPSSNDTRSQNLFINNCEYVCKAPRGEDPSFPTCALMSSGAALEVLLSLDPKKYSIESRCAMKDFNVSKACKVIYIVLQALSPASTDKQKFFSSHRLKTYLQTPQSNNTECDVHSPPPVPTSSRRGTDVTAHSSYSGGSYLSKDGYSTAVDRVRAQRVMGRAVVFDSERGVSGRYRGS</sequence>
<evidence type="ECO:0000313" key="1">
    <source>
        <dbReference type="EMBL" id="KAI0055253.1"/>
    </source>
</evidence>
<dbReference type="EMBL" id="MU277301">
    <property type="protein sequence ID" value="KAI0055253.1"/>
    <property type="molecule type" value="Genomic_DNA"/>
</dbReference>
<reference evidence="1" key="2">
    <citation type="journal article" date="2022" name="New Phytol.">
        <title>Evolutionary transition to the ectomycorrhizal habit in the genomes of a hyperdiverse lineage of mushroom-forming fungi.</title>
        <authorList>
            <person name="Looney B."/>
            <person name="Miyauchi S."/>
            <person name="Morin E."/>
            <person name="Drula E."/>
            <person name="Courty P.E."/>
            <person name="Kohler A."/>
            <person name="Kuo A."/>
            <person name="LaButti K."/>
            <person name="Pangilinan J."/>
            <person name="Lipzen A."/>
            <person name="Riley R."/>
            <person name="Andreopoulos W."/>
            <person name="He G."/>
            <person name="Johnson J."/>
            <person name="Nolan M."/>
            <person name="Tritt A."/>
            <person name="Barry K.W."/>
            <person name="Grigoriev I.V."/>
            <person name="Nagy L.G."/>
            <person name="Hibbett D."/>
            <person name="Henrissat B."/>
            <person name="Matheny P.B."/>
            <person name="Labbe J."/>
            <person name="Martin F.M."/>
        </authorList>
    </citation>
    <scope>NUCLEOTIDE SEQUENCE</scope>
    <source>
        <strain evidence="1">HHB10654</strain>
    </source>
</reference>
<name>A0ACB8SH73_9AGAM</name>
<comment type="caution">
    <text evidence="1">The sequence shown here is derived from an EMBL/GenBank/DDBJ whole genome shotgun (WGS) entry which is preliminary data.</text>
</comment>
<dbReference type="Proteomes" id="UP000814140">
    <property type="component" value="Unassembled WGS sequence"/>
</dbReference>
<evidence type="ECO:0000313" key="2">
    <source>
        <dbReference type="Proteomes" id="UP000814140"/>
    </source>
</evidence>
<keyword evidence="2" id="KW-1185">Reference proteome</keyword>
<proteinExistence type="predicted"/>
<organism evidence="1 2">
    <name type="scientific">Artomyces pyxidatus</name>
    <dbReference type="NCBI Taxonomy" id="48021"/>
    <lineage>
        <taxon>Eukaryota</taxon>
        <taxon>Fungi</taxon>
        <taxon>Dikarya</taxon>
        <taxon>Basidiomycota</taxon>
        <taxon>Agaricomycotina</taxon>
        <taxon>Agaricomycetes</taxon>
        <taxon>Russulales</taxon>
        <taxon>Auriscalpiaceae</taxon>
        <taxon>Artomyces</taxon>
    </lineage>
</organism>
<accession>A0ACB8SH73</accession>
<reference evidence="1" key="1">
    <citation type="submission" date="2021-03" db="EMBL/GenBank/DDBJ databases">
        <authorList>
            <consortium name="DOE Joint Genome Institute"/>
            <person name="Ahrendt S."/>
            <person name="Looney B.P."/>
            <person name="Miyauchi S."/>
            <person name="Morin E."/>
            <person name="Drula E."/>
            <person name="Courty P.E."/>
            <person name="Chicoki N."/>
            <person name="Fauchery L."/>
            <person name="Kohler A."/>
            <person name="Kuo A."/>
            <person name="Labutti K."/>
            <person name="Pangilinan J."/>
            <person name="Lipzen A."/>
            <person name="Riley R."/>
            <person name="Andreopoulos W."/>
            <person name="He G."/>
            <person name="Johnson J."/>
            <person name="Barry K.W."/>
            <person name="Grigoriev I.V."/>
            <person name="Nagy L."/>
            <person name="Hibbett D."/>
            <person name="Henrissat B."/>
            <person name="Matheny P.B."/>
            <person name="Labbe J."/>
            <person name="Martin F."/>
        </authorList>
    </citation>
    <scope>NUCLEOTIDE SEQUENCE</scope>
    <source>
        <strain evidence="1">HHB10654</strain>
    </source>
</reference>